<keyword evidence="3 7" id="KW-1133">Transmembrane helix</keyword>
<keyword evidence="4 7" id="KW-0472">Membrane</keyword>
<dbReference type="PANTHER" id="PTHR33048">
    <property type="entry name" value="PTH11-LIKE INTEGRAL MEMBRANE PROTEIN (AFU_ORTHOLOGUE AFUA_5G11245)"/>
    <property type="match status" value="1"/>
</dbReference>
<feature type="transmembrane region" description="Helical" evidence="7">
    <location>
        <begin position="95"/>
        <end position="115"/>
    </location>
</feature>
<feature type="transmembrane region" description="Helical" evidence="7">
    <location>
        <begin position="127"/>
        <end position="148"/>
    </location>
</feature>
<feature type="domain" description="Rhodopsin" evidence="8">
    <location>
        <begin position="3"/>
        <end position="192"/>
    </location>
</feature>
<comment type="caution">
    <text evidence="9">The sequence shown here is derived from an EMBL/GenBank/DDBJ whole genome shotgun (WGS) entry which is preliminary data.</text>
</comment>
<evidence type="ECO:0000256" key="3">
    <source>
        <dbReference type="ARBA" id="ARBA00022989"/>
    </source>
</evidence>
<proteinExistence type="inferred from homology"/>
<feature type="transmembrane region" description="Helical" evidence="7">
    <location>
        <begin position="44"/>
        <end position="66"/>
    </location>
</feature>
<evidence type="ECO:0000313" key="10">
    <source>
        <dbReference type="Proteomes" id="UP000256328"/>
    </source>
</evidence>
<comment type="similarity">
    <text evidence="5">Belongs to the SAT4 family.</text>
</comment>
<evidence type="ECO:0000313" key="9">
    <source>
        <dbReference type="EMBL" id="RDW59044.1"/>
    </source>
</evidence>
<reference evidence="9 10" key="1">
    <citation type="journal article" date="2018" name="IMA Fungus">
        <title>IMA Genome-F 9: Draft genome sequence of Annulohypoxylon stygium, Aspergillus mulundensis, Berkeleyomyces basicola (syn. Thielaviopsis basicola), Ceratocystis smalleyi, two Cercospora beticola strains, Coleophoma cylindrospora, Fusarium fracticaudum, Phialophora cf. hyalina, and Morchella septimelata.</title>
        <authorList>
            <person name="Wingfield B.D."/>
            <person name="Bills G.F."/>
            <person name="Dong Y."/>
            <person name="Huang W."/>
            <person name="Nel W.J."/>
            <person name="Swalarsk-Parry B.S."/>
            <person name="Vaghefi N."/>
            <person name="Wilken P.M."/>
            <person name="An Z."/>
            <person name="de Beer Z.W."/>
            <person name="De Vos L."/>
            <person name="Chen L."/>
            <person name="Duong T.A."/>
            <person name="Gao Y."/>
            <person name="Hammerbacher A."/>
            <person name="Kikkert J.R."/>
            <person name="Li Y."/>
            <person name="Li H."/>
            <person name="Li K."/>
            <person name="Li Q."/>
            <person name="Liu X."/>
            <person name="Ma X."/>
            <person name="Naidoo K."/>
            <person name="Pethybridge S.J."/>
            <person name="Sun J."/>
            <person name="Steenkamp E.T."/>
            <person name="van der Nest M.A."/>
            <person name="van Wyk S."/>
            <person name="Wingfield M.J."/>
            <person name="Xiong C."/>
            <person name="Yue Q."/>
            <person name="Zhang X."/>
        </authorList>
    </citation>
    <scope>NUCLEOTIDE SEQUENCE [LARGE SCALE GENOMIC DNA]</scope>
    <source>
        <strain evidence="9 10">BP5796</strain>
    </source>
</reference>
<dbReference type="OrthoDB" id="3936451at2759"/>
<sequence>MPQIHNALAMFWGSELGYIATTTLLKLALGTLILRVAMEQTHILIIRIVMFVSTVYGLAFFLVAMFQCHPISNFWNTLDSANTCIAGRIISDLTYTHSAISVISDWILVALPIQIITASHLDRRSKIFAVCTIAFGAIGSTATIVRIPVIKILDSSKADFLYTCVNLVVFSSVEGGVGLIAGNIVTLRPLFKSLSNLASSCSNVETVHTENRTTESRNVGVDVEDCSQKSSAPTEKHRENSTDTSIDIVDQ</sequence>
<dbReference type="AlphaFoldDB" id="A0A3D8QC62"/>
<evidence type="ECO:0000259" key="8">
    <source>
        <dbReference type="Pfam" id="PF20684"/>
    </source>
</evidence>
<dbReference type="Pfam" id="PF20684">
    <property type="entry name" value="Fung_rhodopsin"/>
    <property type="match status" value="1"/>
</dbReference>
<evidence type="ECO:0000256" key="2">
    <source>
        <dbReference type="ARBA" id="ARBA00022692"/>
    </source>
</evidence>
<dbReference type="Proteomes" id="UP000256328">
    <property type="component" value="Unassembled WGS sequence"/>
</dbReference>
<accession>A0A3D8QC62</accession>
<feature type="region of interest" description="Disordered" evidence="6">
    <location>
        <begin position="209"/>
        <end position="251"/>
    </location>
</feature>
<name>A0A3D8QC62_9HELO</name>
<evidence type="ECO:0000256" key="1">
    <source>
        <dbReference type="ARBA" id="ARBA00004141"/>
    </source>
</evidence>
<dbReference type="GO" id="GO:0016020">
    <property type="term" value="C:membrane"/>
    <property type="evidence" value="ECO:0007669"/>
    <property type="project" value="UniProtKB-SubCell"/>
</dbReference>
<dbReference type="InterPro" id="IPR049326">
    <property type="entry name" value="Rhodopsin_dom_fungi"/>
</dbReference>
<evidence type="ECO:0000256" key="7">
    <source>
        <dbReference type="SAM" id="Phobius"/>
    </source>
</evidence>
<gene>
    <name evidence="9" type="ORF">BP5796_11968</name>
</gene>
<dbReference type="PANTHER" id="PTHR33048:SF96">
    <property type="entry name" value="INTEGRAL MEMBRANE PROTEIN"/>
    <property type="match status" value="1"/>
</dbReference>
<organism evidence="9 10">
    <name type="scientific">Coleophoma crateriformis</name>
    <dbReference type="NCBI Taxonomy" id="565419"/>
    <lineage>
        <taxon>Eukaryota</taxon>
        <taxon>Fungi</taxon>
        <taxon>Dikarya</taxon>
        <taxon>Ascomycota</taxon>
        <taxon>Pezizomycotina</taxon>
        <taxon>Leotiomycetes</taxon>
        <taxon>Helotiales</taxon>
        <taxon>Dermateaceae</taxon>
        <taxon>Coleophoma</taxon>
    </lineage>
</organism>
<feature type="transmembrane region" description="Helical" evidence="7">
    <location>
        <begin position="16"/>
        <end position="37"/>
    </location>
</feature>
<dbReference type="InterPro" id="IPR052337">
    <property type="entry name" value="SAT4-like"/>
</dbReference>
<comment type="subcellular location">
    <subcellularLocation>
        <location evidence="1">Membrane</location>
        <topology evidence="1">Multi-pass membrane protein</topology>
    </subcellularLocation>
</comment>
<feature type="transmembrane region" description="Helical" evidence="7">
    <location>
        <begin position="160"/>
        <end position="185"/>
    </location>
</feature>
<protein>
    <recommendedName>
        <fullName evidence="8">Rhodopsin domain-containing protein</fullName>
    </recommendedName>
</protein>
<keyword evidence="2 7" id="KW-0812">Transmembrane</keyword>
<keyword evidence="10" id="KW-1185">Reference proteome</keyword>
<evidence type="ECO:0000256" key="5">
    <source>
        <dbReference type="ARBA" id="ARBA00038359"/>
    </source>
</evidence>
<evidence type="ECO:0000256" key="4">
    <source>
        <dbReference type="ARBA" id="ARBA00023136"/>
    </source>
</evidence>
<evidence type="ECO:0000256" key="6">
    <source>
        <dbReference type="SAM" id="MobiDB-lite"/>
    </source>
</evidence>
<dbReference type="EMBL" id="PDLN01000020">
    <property type="protein sequence ID" value="RDW59044.1"/>
    <property type="molecule type" value="Genomic_DNA"/>
</dbReference>